<dbReference type="InterPro" id="IPR004413">
    <property type="entry name" value="GatB"/>
</dbReference>
<dbReference type="HAMAP" id="MF_00121">
    <property type="entry name" value="GatB"/>
    <property type="match status" value="1"/>
</dbReference>
<feature type="region of interest" description="Disordered" evidence="11">
    <location>
        <begin position="547"/>
        <end position="579"/>
    </location>
</feature>
<keyword evidence="6 10" id="KW-0648">Protein biosynthesis</keyword>
<comment type="similarity">
    <text evidence="1 10">Belongs to the GatB/GatE family. GatB subfamily.</text>
</comment>
<comment type="catalytic activity">
    <reaction evidence="8">
        <text>L-aspartyl-tRNA(Asn) + L-glutamine + ATP + H2O = L-asparaginyl-tRNA(Asn) + L-glutamate + ADP + phosphate + 2 H(+)</text>
        <dbReference type="Rhea" id="RHEA:14513"/>
        <dbReference type="Rhea" id="RHEA-COMP:9674"/>
        <dbReference type="Rhea" id="RHEA-COMP:9677"/>
        <dbReference type="ChEBI" id="CHEBI:15377"/>
        <dbReference type="ChEBI" id="CHEBI:15378"/>
        <dbReference type="ChEBI" id="CHEBI:29985"/>
        <dbReference type="ChEBI" id="CHEBI:30616"/>
        <dbReference type="ChEBI" id="CHEBI:43474"/>
        <dbReference type="ChEBI" id="CHEBI:58359"/>
        <dbReference type="ChEBI" id="CHEBI:78515"/>
        <dbReference type="ChEBI" id="CHEBI:78516"/>
        <dbReference type="ChEBI" id="CHEBI:456216"/>
    </reaction>
</comment>
<dbReference type="GO" id="GO:0070681">
    <property type="term" value="P:glutaminyl-tRNAGln biosynthesis via transamidation"/>
    <property type="evidence" value="ECO:0007669"/>
    <property type="project" value="UniProtKB-UniRule"/>
</dbReference>
<dbReference type="EMBL" id="CP090171">
    <property type="protein sequence ID" value="UJO22374.1"/>
    <property type="molecule type" value="Genomic_DNA"/>
</dbReference>
<keyword evidence="15" id="KW-1185">Reference proteome</keyword>
<dbReference type="Pfam" id="PF02934">
    <property type="entry name" value="GatB_N"/>
    <property type="match status" value="1"/>
</dbReference>
<evidence type="ECO:0000259" key="13">
    <source>
        <dbReference type="SMART" id="SM00845"/>
    </source>
</evidence>
<dbReference type="InterPro" id="IPR006075">
    <property type="entry name" value="Asn/Gln-tRNA_Trfase_suB/E_cat"/>
</dbReference>
<dbReference type="InterPro" id="IPR003789">
    <property type="entry name" value="Asn/Gln_tRNA_amidoTrase-B-like"/>
</dbReference>
<comment type="function">
    <text evidence="7">Allows the formation of correctly charged Asn-tRNA(Asn) or Gln-tRNA(Gln) through the transamidation of misacylated Asp-tRNA(Asn) or Glu-tRNA(Gln) in organisms which lack either or both of asparaginyl-tRNA or glutaminyl-tRNA synthetases. The reaction takes place in the presence of glutamine and ATP through an activated phospho-Asp-tRNA(Asn) or phospho-Glu-tRNA(Gln).</text>
</comment>
<dbReference type="InterPro" id="IPR018027">
    <property type="entry name" value="Asn/Gln_amidotransferase"/>
</dbReference>
<dbReference type="GO" id="GO:0050567">
    <property type="term" value="F:glutaminyl-tRNA synthase (glutamine-hydrolyzing) activity"/>
    <property type="evidence" value="ECO:0007669"/>
    <property type="project" value="UniProtKB-UniRule"/>
</dbReference>
<comment type="subunit">
    <text evidence="10">Subunit of the heterotrimeric GatCAB amidotransferase (AdT) complex, composed of A, B and C subunits.</text>
</comment>
<evidence type="ECO:0000256" key="8">
    <source>
        <dbReference type="ARBA" id="ARBA00047380"/>
    </source>
</evidence>
<evidence type="ECO:0000256" key="10">
    <source>
        <dbReference type="HAMAP-Rule" id="MF_03147"/>
    </source>
</evidence>
<gene>
    <name evidence="14" type="ORF">CLAFUR5_09454</name>
</gene>
<dbReference type="SUPFAM" id="SSF55931">
    <property type="entry name" value="Glutamine synthetase/guanido kinase"/>
    <property type="match status" value="1"/>
</dbReference>
<dbReference type="Pfam" id="PF02637">
    <property type="entry name" value="GatB_Yqey"/>
    <property type="match status" value="1"/>
</dbReference>
<reference evidence="14" key="1">
    <citation type="submission" date="2021-12" db="EMBL/GenBank/DDBJ databases">
        <authorList>
            <person name="Zaccaron A."/>
            <person name="Stergiopoulos I."/>
        </authorList>
    </citation>
    <scope>NUCLEOTIDE SEQUENCE</scope>
    <source>
        <strain evidence="14">Race5_Kim</strain>
    </source>
</reference>
<protein>
    <recommendedName>
        <fullName evidence="10">Glutamyl-tRNA(Gln) amidotransferase subunit B, mitochondrial</fullName>
        <shortName evidence="10">Glu-AdT subunit B</shortName>
        <ecNumber evidence="10">6.3.5.-</ecNumber>
    </recommendedName>
</protein>
<evidence type="ECO:0000256" key="7">
    <source>
        <dbReference type="ARBA" id="ARBA00024799"/>
    </source>
</evidence>
<evidence type="ECO:0000256" key="5">
    <source>
        <dbReference type="ARBA" id="ARBA00022840"/>
    </source>
</evidence>
<dbReference type="GO" id="GO:0005524">
    <property type="term" value="F:ATP binding"/>
    <property type="evidence" value="ECO:0007669"/>
    <property type="project" value="UniProtKB-KW"/>
</dbReference>
<dbReference type="SUPFAM" id="SSF89095">
    <property type="entry name" value="GatB/YqeY motif"/>
    <property type="match status" value="1"/>
</dbReference>
<keyword evidence="12" id="KW-0732">Signal</keyword>
<dbReference type="Gene3D" id="1.10.150.380">
    <property type="entry name" value="GatB domain, N-terminal subdomain"/>
    <property type="match status" value="1"/>
</dbReference>
<organism evidence="14 15">
    <name type="scientific">Passalora fulva</name>
    <name type="common">Tomato leaf mold</name>
    <name type="synonym">Cladosporium fulvum</name>
    <dbReference type="NCBI Taxonomy" id="5499"/>
    <lineage>
        <taxon>Eukaryota</taxon>
        <taxon>Fungi</taxon>
        <taxon>Dikarya</taxon>
        <taxon>Ascomycota</taxon>
        <taxon>Pezizomycotina</taxon>
        <taxon>Dothideomycetes</taxon>
        <taxon>Dothideomycetidae</taxon>
        <taxon>Mycosphaerellales</taxon>
        <taxon>Mycosphaerellaceae</taxon>
        <taxon>Fulvia</taxon>
    </lineage>
</organism>
<evidence type="ECO:0000256" key="1">
    <source>
        <dbReference type="ARBA" id="ARBA00005306"/>
    </source>
</evidence>
<comment type="function">
    <text evidence="10">Allows the formation of correctly charged Gln-tRNA(Gln) through the transamidation of misacylated Glu-tRNA(Gln) in the mitochondria. The reaction takes place in the presence of glutamine and ATP through an activated gamma-phospho-Glu-tRNA(Gln).</text>
</comment>
<evidence type="ECO:0000313" key="14">
    <source>
        <dbReference type="EMBL" id="UJO22374.1"/>
    </source>
</evidence>
<dbReference type="Proteomes" id="UP000756132">
    <property type="component" value="Chromosome 9"/>
</dbReference>
<feature type="signal peptide" evidence="12">
    <location>
        <begin position="1"/>
        <end position="20"/>
    </location>
</feature>
<evidence type="ECO:0000256" key="9">
    <source>
        <dbReference type="ARBA" id="ARBA00047913"/>
    </source>
</evidence>
<evidence type="ECO:0000256" key="4">
    <source>
        <dbReference type="ARBA" id="ARBA00022741"/>
    </source>
</evidence>
<evidence type="ECO:0000256" key="2">
    <source>
        <dbReference type="ARBA" id="ARBA00011123"/>
    </source>
</evidence>
<dbReference type="GO" id="GO:0005739">
    <property type="term" value="C:mitochondrion"/>
    <property type="evidence" value="ECO:0007669"/>
    <property type="project" value="UniProtKB-SubCell"/>
</dbReference>
<dbReference type="InterPro" id="IPR017959">
    <property type="entry name" value="Asn/Gln-tRNA_amidoTrfase_suB/E"/>
</dbReference>
<dbReference type="OrthoDB" id="1722066at2759"/>
<comment type="catalytic activity">
    <reaction evidence="9 10">
        <text>L-glutamyl-tRNA(Gln) + L-glutamine + ATP + H2O = L-glutaminyl-tRNA(Gln) + L-glutamate + ADP + phosphate + H(+)</text>
        <dbReference type="Rhea" id="RHEA:17521"/>
        <dbReference type="Rhea" id="RHEA-COMP:9681"/>
        <dbReference type="Rhea" id="RHEA-COMP:9684"/>
        <dbReference type="ChEBI" id="CHEBI:15377"/>
        <dbReference type="ChEBI" id="CHEBI:15378"/>
        <dbReference type="ChEBI" id="CHEBI:29985"/>
        <dbReference type="ChEBI" id="CHEBI:30616"/>
        <dbReference type="ChEBI" id="CHEBI:43474"/>
        <dbReference type="ChEBI" id="CHEBI:58359"/>
        <dbReference type="ChEBI" id="CHEBI:78520"/>
        <dbReference type="ChEBI" id="CHEBI:78521"/>
        <dbReference type="ChEBI" id="CHEBI:456216"/>
    </reaction>
</comment>
<comment type="subunit">
    <text evidence="2">Heterotrimer of A, B and C subunits.</text>
</comment>
<dbReference type="EC" id="6.3.5.-" evidence="10"/>
<evidence type="ECO:0000256" key="11">
    <source>
        <dbReference type="SAM" id="MobiDB-lite"/>
    </source>
</evidence>
<evidence type="ECO:0000256" key="12">
    <source>
        <dbReference type="SAM" id="SignalP"/>
    </source>
</evidence>
<dbReference type="GO" id="GO:0032543">
    <property type="term" value="P:mitochondrial translation"/>
    <property type="evidence" value="ECO:0007669"/>
    <property type="project" value="UniProtKB-UniRule"/>
</dbReference>
<accession>A0A9Q8UTX6</accession>
<dbReference type="NCBIfam" id="TIGR00133">
    <property type="entry name" value="gatB"/>
    <property type="match status" value="1"/>
</dbReference>
<dbReference type="PANTHER" id="PTHR11659:SF0">
    <property type="entry name" value="GLUTAMYL-TRNA(GLN) AMIDOTRANSFERASE SUBUNIT B, MITOCHONDRIAL"/>
    <property type="match status" value="1"/>
</dbReference>
<dbReference type="RefSeq" id="XP_047766740.1">
    <property type="nucleotide sequence ID" value="XM_047908602.1"/>
</dbReference>
<proteinExistence type="inferred from homology"/>
<dbReference type="GeneID" id="71989332"/>
<evidence type="ECO:0000313" key="15">
    <source>
        <dbReference type="Proteomes" id="UP000756132"/>
    </source>
</evidence>
<keyword evidence="3 10" id="KW-0436">Ligase</keyword>
<keyword evidence="10" id="KW-0496">Mitochondrion</keyword>
<keyword evidence="5 10" id="KW-0067">ATP-binding</keyword>
<evidence type="ECO:0000256" key="3">
    <source>
        <dbReference type="ARBA" id="ARBA00022598"/>
    </source>
</evidence>
<dbReference type="SMART" id="SM00845">
    <property type="entry name" value="GatB_Yqey"/>
    <property type="match status" value="1"/>
</dbReference>
<feature type="chain" id="PRO_5040206730" description="Glutamyl-tRNA(Gln) amidotransferase subunit B, mitochondrial" evidence="12">
    <location>
        <begin position="21"/>
        <end position="1569"/>
    </location>
</feature>
<feature type="region of interest" description="Disordered" evidence="11">
    <location>
        <begin position="32"/>
        <end position="52"/>
    </location>
</feature>
<name>A0A9Q8UTX6_PASFU</name>
<dbReference type="KEGG" id="ffu:CLAFUR5_09454"/>
<comment type="subcellular location">
    <subcellularLocation>
        <location evidence="10">Mitochondrion</location>
    </subcellularLocation>
</comment>
<dbReference type="NCBIfam" id="NF004012">
    <property type="entry name" value="PRK05477.1-2"/>
    <property type="match status" value="1"/>
</dbReference>
<dbReference type="GO" id="GO:0030956">
    <property type="term" value="C:glutamyl-tRNA(Gln) amidotransferase complex"/>
    <property type="evidence" value="ECO:0007669"/>
    <property type="project" value="UniProtKB-UniRule"/>
</dbReference>
<dbReference type="PANTHER" id="PTHR11659">
    <property type="entry name" value="GLUTAMYL-TRNA GLN AMIDOTRANSFERASE SUBUNIT B MITOCHONDRIAL AND PROKARYOTIC PET112-RELATED"/>
    <property type="match status" value="1"/>
</dbReference>
<dbReference type="InterPro" id="IPR042114">
    <property type="entry name" value="GatB_C_1"/>
</dbReference>
<sequence length="1569" mass="165484">MQRPVLCALTTICISQITSAIHVPRDLGQRYPNGSTTAGLDQEGPGSGVHAVSSLQPTCQSGVATSANDNATAGEPCWSDWSAYWSMSTHLKSVYTTFTTTRTIRSHQDFLGYTTAEVVTTNTAGNGNFATRTYVDTLSTEWAFYTTEPTSTVATETYTSRISSNITAPSCALPTYVPQCQASWSQYATGAYEDGLPEPPCTQASISGALCSTYVSTWLEVQTAEMGEIEGKVGMQLTVEPVTFIANGTQPTTTTTSSYYWPTSSTVAPGCSVGCQSCRVSGSRVKLLHWPPEPTGWHNGTFFASSTQLPNATLTAPATLVTEGVTLTSPTVYISFDRLHASNSCDVIGKTLSNIIVAITNSATLSSLYGWDRYRGLQQTASFNFTDLYVIPVPSSIYQSQPRCASSSINMWYYSCLPHLSQASEACASVRTSGYDCPRTLPYEPVLALPAEVRDLQPEWSDCIGGVIGVYDPPMALQAATAVIKPTAPGDGSEASQQAPSIAMPTVATNTGVETTKITSMASATPATPASSVIGFAAPTQAFQTTTSAVASSTTPNAGPADGHDDAPAGDVETAPGSSVNIEAPISTEQEQSLQSQSKLSPTDALGVLTQALTKSTSDVVDTGASPTAVQSGAFPSIFTSSADGDVGAHTPSATVLSGPAFTLGVPHEPSDTASFAYDPASSAFFTADAHSHTVIQVGTSIIVLDPSTTAILQAGQPTSINSKPMSVGPEGMIYGSTTISLATPVTIGSAAMVITAGGGTYTLATGLGGIVVQGNSNAATLSGSGTKTIDGQAFAVGEDGHIVVDGTSYTVPHTSIIADKSPGVDPGSEMTLPLASTTLIIQGGSQTAVEGTTYSVRSGGGAVIVHGNSTTLTVDAVQSSTQSLPLVVTALATSSVAPVATSVDGPPYASSTAASTADSGGKQARWWLSSLPFVLACGFSAEVFLAAPEPLVLGAASPGNAMTLPFARTAQLASLRCLNTAARPAVRLPRPCIVAKWLQCRGLSTTPLVRQETVPLRRHLKDEAKRKKAEAKSNVNATKKSKLNPRLEKWELTVGVEIHAELNTACKLFSSAPASIGDGEGAANSRVALFDAATPGTQPQFQHATLLPALRAAIALGCEVQRKSGWDRKHYFHWDQPNGYQITQYYEPFAKDGTLTLTASDGVPASDLNGADSLKIGIKQIQMEQDTAKTTTHGVSTYHIDFNRAGHPLIEVITLPHIHSPQTAAAVVRKIQAILKSIDACAAGMELGGLRADVNVSVRERGTSGTGSSYSGVSGLGQRTEIKNLSSFKAVEDAIIAERDRQISVLEAGGVIEGETRGWTLGAIETTRLRGKEGEVDYRYMPDADLPPLVIGEDLVNHLRMTLPELPDETVERVQKTYGLSEKDAKTIVALDDGDRLDFLEETVELVMRRLGTQDHEGELKYGKLAGNWVLHEIGGLLTPSGRTWEQMSVTPLELSELLLNLLSKQITARTAKQLLVAMHENLRAIGRESVEQLIDDGNLRLRPLSEDGYIALAQQIMDESPDMVAAVREKGQKGKIMWFVGQMVRRGDEGTVEPEKSKEVIEKLLEP</sequence>
<feature type="domain" description="Asn/Gln amidotransferase" evidence="13">
    <location>
        <begin position="1399"/>
        <end position="1567"/>
    </location>
</feature>
<feature type="compositionally biased region" description="Low complexity" evidence="11">
    <location>
        <begin position="547"/>
        <end position="561"/>
    </location>
</feature>
<dbReference type="PROSITE" id="PS01234">
    <property type="entry name" value="GATB"/>
    <property type="match status" value="1"/>
</dbReference>
<dbReference type="InterPro" id="IPR017958">
    <property type="entry name" value="Gln-tRNA_amidoTrfase_suB_CS"/>
</dbReference>
<reference evidence="14" key="2">
    <citation type="journal article" date="2022" name="Microb. Genom.">
        <title>A chromosome-scale genome assembly of the tomato pathogen Cladosporium fulvum reveals a compartmentalized genome architecture and the presence of a dispensable chromosome.</title>
        <authorList>
            <person name="Zaccaron A.Z."/>
            <person name="Chen L.H."/>
            <person name="Samaras A."/>
            <person name="Stergiopoulos I."/>
        </authorList>
    </citation>
    <scope>NUCLEOTIDE SEQUENCE</scope>
    <source>
        <strain evidence="14">Race5_Kim</strain>
    </source>
</reference>
<dbReference type="InterPro" id="IPR014746">
    <property type="entry name" value="Gln_synth/guanido_kin_cat_dom"/>
</dbReference>
<keyword evidence="4 10" id="KW-0547">Nucleotide-binding</keyword>
<evidence type="ECO:0000256" key="6">
    <source>
        <dbReference type="ARBA" id="ARBA00022917"/>
    </source>
</evidence>